<comment type="caution">
    <text evidence="1">The sequence shown here is derived from an EMBL/GenBank/DDBJ whole genome shotgun (WGS) entry which is preliminary data.</text>
</comment>
<dbReference type="EMBL" id="BMAV01017344">
    <property type="protein sequence ID" value="GFY68915.1"/>
    <property type="molecule type" value="Genomic_DNA"/>
</dbReference>
<gene>
    <name evidence="1" type="ORF">TNIN_481951</name>
</gene>
<reference evidence="1" key="1">
    <citation type="submission" date="2020-08" db="EMBL/GenBank/DDBJ databases">
        <title>Multicomponent nature underlies the extraordinary mechanical properties of spider dragline silk.</title>
        <authorList>
            <person name="Kono N."/>
            <person name="Nakamura H."/>
            <person name="Mori M."/>
            <person name="Yoshida Y."/>
            <person name="Ohtoshi R."/>
            <person name="Malay A.D."/>
            <person name="Moran D.A.P."/>
            <person name="Tomita M."/>
            <person name="Numata K."/>
            <person name="Arakawa K."/>
        </authorList>
    </citation>
    <scope>NUCLEOTIDE SEQUENCE</scope>
</reference>
<organism evidence="1 2">
    <name type="scientific">Trichonephila inaurata madagascariensis</name>
    <dbReference type="NCBI Taxonomy" id="2747483"/>
    <lineage>
        <taxon>Eukaryota</taxon>
        <taxon>Metazoa</taxon>
        <taxon>Ecdysozoa</taxon>
        <taxon>Arthropoda</taxon>
        <taxon>Chelicerata</taxon>
        <taxon>Arachnida</taxon>
        <taxon>Araneae</taxon>
        <taxon>Araneomorphae</taxon>
        <taxon>Entelegynae</taxon>
        <taxon>Araneoidea</taxon>
        <taxon>Nephilidae</taxon>
        <taxon>Trichonephila</taxon>
        <taxon>Trichonephila inaurata</taxon>
    </lineage>
</organism>
<accession>A0A8X7CKE7</accession>
<protein>
    <submittedName>
        <fullName evidence="1">Uncharacterized protein</fullName>
    </submittedName>
</protein>
<dbReference type="Proteomes" id="UP000886998">
    <property type="component" value="Unassembled WGS sequence"/>
</dbReference>
<sequence length="119" mass="13025">MTPRNRSDVVEKSVAFDDDDADFPIDEDGVSKKTHISLSTMLNFVSVSATLTSSQQIAIEGSSLGMSPSAMVGMPQLLQQAVQTDDSASNLSKSFHSMIQKMKEMCLLMKRIQGILLRQ</sequence>
<proteinExistence type="predicted"/>
<dbReference type="AlphaFoldDB" id="A0A8X7CKE7"/>
<name>A0A8X7CKE7_9ARAC</name>
<evidence type="ECO:0000313" key="2">
    <source>
        <dbReference type="Proteomes" id="UP000886998"/>
    </source>
</evidence>
<evidence type="ECO:0000313" key="1">
    <source>
        <dbReference type="EMBL" id="GFY68915.1"/>
    </source>
</evidence>
<keyword evidence="2" id="KW-1185">Reference proteome</keyword>